<accession>A0A0R2BLL7</accession>
<gene>
    <name evidence="1" type="ORF">FC48_GL001037</name>
</gene>
<proteinExistence type="predicted"/>
<dbReference type="AlphaFoldDB" id="A0A0R2BLL7"/>
<protein>
    <submittedName>
        <fullName evidence="1">Uncharacterized protein</fullName>
    </submittedName>
</protein>
<organism evidence="1 2">
    <name type="scientific">Ligilactobacillus murinus DSM 20452 = NBRC 14221</name>
    <dbReference type="NCBI Taxonomy" id="1423772"/>
    <lineage>
        <taxon>Bacteria</taxon>
        <taxon>Bacillati</taxon>
        <taxon>Bacillota</taxon>
        <taxon>Bacilli</taxon>
        <taxon>Lactobacillales</taxon>
        <taxon>Lactobacillaceae</taxon>
        <taxon>Ligilactobacillus</taxon>
    </lineage>
</organism>
<sequence>MELTRSDRKKLDTVLEMLAKDQSCIYIPRRVERSDKLTFEQKELYGLLCMQANTSGVVANGTHLVYILGGLTTEVAKDLERLKKLGYILPVIEVIGFCKYEVTYWHILAIADVEEVKKAMILGVETC</sequence>
<dbReference type="EMBL" id="AYYN01000024">
    <property type="protein sequence ID" value="KRM76969.1"/>
    <property type="molecule type" value="Genomic_DNA"/>
</dbReference>
<reference evidence="1 2" key="1">
    <citation type="journal article" date="2015" name="Genome Announc.">
        <title>Expanding the biotechnology potential of lactobacilli through comparative genomics of 213 strains and associated genera.</title>
        <authorList>
            <person name="Sun Z."/>
            <person name="Harris H.M."/>
            <person name="McCann A."/>
            <person name="Guo C."/>
            <person name="Argimon S."/>
            <person name="Zhang W."/>
            <person name="Yang X."/>
            <person name="Jeffery I.B."/>
            <person name="Cooney J.C."/>
            <person name="Kagawa T.F."/>
            <person name="Liu W."/>
            <person name="Song Y."/>
            <person name="Salvetti E."/>
            <person name="Wrobel A."/>
            <person name="Rasinkangas P."/>
            <person name="Parkhill J."/>
            <person name="Rea M.C."/>
            <person name="O'Sullivan O."/>
            <person name="Ritari J."/>
            <person name="Douillard F.P."/>
            <person name="Paul Ross R."/>
            <person name="Yang R."/>
            <person name="Briner A.E."/>
            <person name="Felis G.E."/>
            <person name="de Vos W.M."/>
            <person name="Barrangou R."/>
            <person name="Klaenhammer T.R."/>
            <person name="Caufield P.W."/>
            <person name="Cui Y."/>
            <person name="Zhang H."/>
            <person name="O'Toole P.W."/>
        </authorList>
    </citation>
    <scope>NUCLEOTIDE SEQUENCE [LARGE SCALE GENOMIC DNA]</scope>
    <source>
        <strain evidence="1 2">DSM 20452</strain>
    </source>
</reference>
<evidence type="ECO:0000313" key="2">
    <source>
        <dbReference type="Proteomes" id="UP000051612"/>
    </source>
</evidence>
<evidence type="ECO:0000313" key="1">
    <source>
        <dbReference type="EMBL" id="KRM76969.1"/>
    </source>
</evidence>
<name>A0A0R2BLL7_9LACO</name>
<dbReference type="PATRIC" id="fig|1423772.3.peg.1116"/>
<dbReference type="Proteomes" id="UP000051612">
    <property type="component" value="Unassembled WGS sequence"/>
</dbReference>
<comment type="caution">
    <text evidence="1">The sequence shown here is derived from an EMBL/GenBank/DDBJ whole genome shotgun (WGS) entry which is preliminary data.</text>
</comment>